<organism evidence="1 2">
    <name type="scientific">Haematococcus lacustris</name>
    <name type="common">Green alga</name>
    <name type="synonym">Haematococcus pluvialis</name>
    <dbReference type="NCBI Taxonomy" id="44745"/>
    <lineage>
        <taxon>Eukaryota</taxon>
        <taxon>Viridiplantae</taxon>
        <taxon>Chlorophyta</taxon>
        <taxon>core chlorophytes</taxon>
        <taxon>Chlorophyceae</taxon>
        <taxon>CS clade</taxon>
        <taxon>Chlamydomonadales</taxon>
        <taxon>Haematococcaceae</taxon>
        <taxon>Haematococcus</taxon>
    </lineage>
</organism>
<dbReference type="InterPro" id="IPR027417">
    <property type="entry name" value="P-loop_NTPase"/>
</dbReference>
<keyword evidence="2" id="KW-1185">Reference proteome</keyword>
<reference evidence="1 2" key="1">
    <citation type="submission" date="2020-02" db="EMBL/GenBank/DDBJ databases">
        <title>Draft genome sequence of Haematococcus lacustris strain NIES-144.</title>
        <authorList>
            <person name="Morimoto D."/>
            <person name="Nakagawa S."/>
            <person name="Yoshida T."/>
            <person name="Sawayama S."/>
        </authorList>
    </citation>
    <scope>NUCLEOTIDE SEQUENCE [LARGE SCALE GENOMIC DNA]</scope>
    <source>
        <strain evidence="1 2">NIES-144</strain>
    </source>
</reference>
<dbReference type="Proteomes" id="UP000485058">
    <property type="component" value="Unassembled WGS sequence"/>
</dbReference>
<evidence type="ECO:0000313" key="1">
    <source>
        <dbReference type="EMBL" id="GFH17675.1"/>
    </source>
</evidence>
<gene>
    <name evidence="1" type="ORF">HaLaN_14358</name>
</gene>
<proteinExistence type="predicted"/>
<dbReference type="EMBL" id="BLLF01001185">
    <property type="protein sequence ID" value="GFH17675.1"/>
    <property type="molecule type" value="Genomic_DNA"/>
</dbReference>
<dbReference type="Gene3D" id="3.40.50.300">
    <property type="entry name" value="P-loop containing nucleotide triphosphate hydrolases"/>
    <property type="match status" value="1"/>
</dbReference>
<sequence>MDVWSSDQLLTSWCHRYFWYCYLQQPSNEELTDHMVRQFVTMHQEYVAERVKLAPGSLVELSFAELEKEPLQVLRRVYAAFG</sequence>
<accession>A0A699Z803</accession>
<dbReference type="AlphaFoldDB" id="A0A699Z803"/>
<name>A0A699Z803_HAELA</name>
<protein>
    <submittedName>
        <fullName evidence="1">Rubisco activase</fullName>
    </submittedName>
</protein>
<evidence type="ECO:0000313" key="2">
    <source>
        <dbReference type="Proteomes" id="UP000485058"/>
    </source>
</evidence>
<comment type="caution">
    <text evidence="1">The sequence shown here is derived from an EMBL/GenBank/DDBJ whole genome shotgun (WGS) entry which is preliminary data.</text>
</comment>